<dbReference type="Gene3D" id="3.30.1120.10">
    <property type="match status" value="1"/>
</dbReference>
<dbReference type="InterPro" id="IPR017850">
    <property type="entry name" value="Alkaline_phosphatase_core_sf"/>
</dbReference>
<evidence type="ECO:0000256" key="2">
    <source>
        <dbReference type="ARBA" id="ARBA00022723"/>
    </source>
</evidence>
<accession>A0A428UW93</accession>
<dbReference type="PANTHER" id="PTHR42693">
    <property type="entry name" value="ARYLSULFATASE FAMILY MEMBER"/>
    <property type="match status" value="1"/>
</dbReference>
<dbReference type="Proteomes" id="UP000288429">
    <property type="component" value="Unassembled WGS sequence"/>
</dbReference>
<evidence type="ECO:0000256" key="4">
    <source>
        <dbReference type="ARBA" id="ARBA00022837"/>
    </source>
</evidence>
<sequence length="556" mass="61791">MADKRPNVLIILADDLGFSDVGAFGGEIETPNIDRVAAEGLGLTDFHAASACSPTRAMLLSGTDHHVAGIGSMAERITPDIAGKPGYEGYLNDRVVSMQELLRDAGYETLMSGKWHLGLTPDRVPAARGFERSFSLLKGAHNHYGWEPAYTDKSTVPNIVKVLGTMYYDDQKPVAPDELPDGFYSSDSFTDVLLGYLRDREEKKEQRPFFAYLPFSAPHWPLQAPMESIAKYKGMYDDGPEALRQRRLASLKKKGLVPQDAVPAPVISIDENGADTPAWEDMNPEQRAASARRMEAYAGMVDRMDWNIGRVLDYLQSVNQLDDTVVMFLSDNGAEGAMFEAWPVTAGGDMDEYVAKWHNNSIENIGARDSFAWYGARWASASTAPGLLYKMFTSEGGIRVPFAMRYPRLERSSAGDVGRCFATVMDIMPTVLDLCSVKHPGEKYKGRAVAPLAGRSWRTFLEGKAEDVHPHDHVMGWELFGRRAVRRGGFKALFIPKPYGPDRWQLFNVLDDQGETRDLAGEMPELLAEMVELYGEYCARNGVVTRSGNSRNEWSK</sequence>
<comment type="caution">
    <text evidence="6">The sequence shown here is derived from an EMBL/GenBank/DDBJ whole genome shotgun (WGS) entry which is preliminary data.</text>
</comment>
<evidence type="ECO:0000313" key="6">
    <source>
        <dbReference type="EMBL" id="RSM18516.1"/>
    </source>
</evidence>
<dbReference type="InterPro" id="IPR000917">
    <property type="entry name" value="Sulfatase_N"/>
</dbReference>
<dbReference type="Gene3D" id="3.40.720.10">
    <property type="entry name" value="Alkaline Phosphatase, subunit A"/>
    <property type="match status" value="1"/>
</dbReference>
<dbReference type="InterPro" id="IPR050738">
    <property type="entry name" value="Sulfatase"/>
</dbReference>
<organism evidence="6 7">
    <name type="scientific">Fusarium ambrosium</name>
    <dbReference type="NCBI Taxonomy" id="131363"/>
    <lineage>
        <taxon>Eukaryota</taxon>
        <taxon>Fungi</taxon>
        <taxon>Dikarya</taxon>
        <taxon>Ascomycota</taxon>
        <taxon>Pezizomycotina</taxon>
        <taxon>Sordariomycetes</taxon>
        <taxon>Hypocreomycetidae</taxon>
        <taxon>Hypocreales</taxon>
        <taxon>Nectriaceae</taxon>
        <taxon>Fusarium</taxon>
        <taxon>Fusarium solani species complex</taxon>
    </lineage>
</organism>
<gene>
    <name evidence="6" type="ORF">CDV31_002652</name>
</gene>
<dbReference type="EMBL" id="NIZV01000021">
    <property type="protein sequence ID" value="RSM18516.1"/>
    <property type="molecule type" value="Genomic_DNA"/>
</dbReference>
<keyword evidence="7" id="KW-1185">Reference proteome</keyword>
<name>A0A428UW93_9HYPO</name>
<dbReference type="AlphaFoldDB" id="A0A428UW93"/>
<dbReference type="GO" id="GO:0004065">
    <property type="term" value="F:arylsulfatase activity"/>
    <property type="evidence" value="ECO:0007669"/>
    <property type="project" value="TreeGrafter"/>
</dbReference>
<dbReference type="Pfam" id="PF00884">
    <property type="entry name" value="Sulfatase"/>
    <property type="match status" value="1"/>
</dbReference>
<dbReference type="CDD" id="cd16025">
    <property type="entry name" value="PAS_like"/>
    <property type="match status" value="1"/>
</dbReference>
<dbReference type="InterPro" id="IPR024607">
    <property type="entry name" value="Sulfatase_CS"/>
</dbReference>
<evidence type="ECO:0000313" key="7">
    <source>
        <dbReference type="Proteomes" id="UP000288429"/>
    </source>
</evidence>
<evidence type="ECO:0000256" key="1">
    <source>
        <dbReference type="ARBA" id="ARBA00008779"/>
    </source>
</evidence>
<keyword evidence="4" id="KW-0106">Calcium</keyword>
<reference evidence="6 7" key="1">
    <citation type="submission" date="2017-06" db="EMBL/GenBank/DDBJ databases">
        <title>Cmopartive genomic analysis of Ambrosia Fusariam Clade fungi.</title>
        <authorList>
            <person name="Stajich J.E."/>
            <person name="Carrillo J."/>
            <person name="Kijimoto T."/>
            <person name="Eskalen A."/>
            <person name="O'Donnell K."/>
            <person name="Kasson M."/>
        </authorList>
    </citation>
    <scope>NUCLEOTIDE SEQUENCE [LARGE SCALE GENOMIC DNA]</scope>
    <source>
        <strain evidence="6 7">NRRL 20438</strain>
    </source>
</reference>
<dbReference type="PROSITE" id="PS00149">
    <property type="entry name" value="SULFATASE_2"/>
    <property type="match status" value="1"/>
</dbReference>
<evidence type="ECO:0000256" key="3">
    <source>
        <dbReference type="ARBA" id="ARBA00022801"/>
    </source>
</evidence>
<evidence type="ECO:0000259" key="5">
    <source>
        <dbReference type="Pfam" id="PF00884"/>
    </source>
</evidence>
<proteinExistence type="inferred from homology"/>
<feature type="domain" description="Sulfatase N-terminal" evidence="5">
    <location>
        <begin position="6"/>
        <end position="435"/>
    </location>
</feature>
<protein>
    <recommendedName>
        <fullName evidence="5">Sulfatase N-terminal domain-containing protein</fullName>
    </recommendedName>
</protein>
<dbReference type="GO" id="GO:0046872">
    <property type="term" value="F:metal ion binding"/>
    <property type="evidence" value="ECO:0007669"/>
    <property type="project" value="UniProtKB-KW"/>
</dbReference>
<keyword evidence="3" id="KW-0378">Hydrolase</keyword>
<dbReference type="SUPFAM" id="SSF53649">
    <property type="entry name" value="Alkaline phosphatase-like"/>
    <property type="match status" value="1"/>
</dbReference>
<comment type="similarity">
    <text evidence="1">Belongs to the sulfatase family.</text>
</comment>
<dbReference type="PANTHER" id="PTHR42693:SF33">
    <property type="entry name" value="ARYLSULFATASE"/>
    <property type="match status" value="1"/>
</dbReference>
<keyword evidence="2" id="KW-0479">Metal-binding</keyword>